<evidence type="ECO:0000256" key="1">
    <source>
        <dbReference type="ARBA" id="ARBA00022679"/>
    </source>
</evidence>
<feature type="domain" description="Protein kinase" evidence="7">
    <location>
        <begin position="55"/>
        <end position="318"/>
    </location>
</feature>
<keyword evidence="3 9" id="KW-0418">Kinase</keyword>
<dbReference type="InterPro" id="IPR018490">
    <property type="entry name" value="cNMP-bd_dom_sf"/>
</dbReference>
<dbReference type="InterPro" id="IPR014710">
    <property type="entry name" value="RmlC-like_jellyroll"/>
</dbReference>
<proteinExistence type="predicted"/>
<dbReference type="SMART" id="SM00220">
    <property type="entry name" value="S_TKc"/>
    <property type="match status" value="1"/>
</dbReference>
<sequence length="483" mass="53245">MPSVARSRRAESASTPSGAGARVAAEAPHEAGAGASSSAPARGGQGPLPERIGEYRILRKLGEGATSEVFLGLDEFHAREVAIKRVRQAAVRDPVDGRYYSRFFAAEAGLVGRLQHPHVVQIYDAVTTADEQYLVMEYVPGNTLRPYCRPDQLLPLELIVEIGFKCAMALGYVFRQGLIHRDIKPANILAMERAGQVTDVKVSDFGSVLNLGADTTQVHRVGSLSYMSPEQLDGGPLSAQSDMYALGAVLYHLMTGHPPVEGESQAATIQRIMNAPVVPPSARRHGVVPAVDEVILRALAKRPQDRYTDWDAFANALAGLVTGRLVPRGNLQQVLDSERFNLLRKLPFFRHFDDVELWEVVHQGRWQRYRTGHKLMARGQPGRDFHIIAQGRVEVWRDGRKVETLTQGMLVGEMAYLAPSKEERLRTADVVAVDPLTTLSFTPETLAQLSVACRGRFNEAFIEVLVERLHAAQEALSQHSRGR</sequence>
<dbReference type="Gene3D" id="3.30.200.20">
    <property type="entry name" value="Phosphorylase Kinase, domain 1"/>
    <property type="match status" value="1"/>
</dbReference>
<dbReference type="GO" id="GO:0016301">
    <property type="term" value="F:kinase activity"/>
    <property type="evidence" value="ECO:0007669"/>
    <property type="project" value="UniProtKB-KW"/>
</dbReference>
<dbReference type="SUPFAM" id="SSF51206">
    <property type="entry name" value="cAMP-binding domain-like"/>
    <property type="match status" value="1"/>
</dbReference>
<evidence type="ECO:0000256" key="3">
    <source>
        <dbReference type="ARBA" id="ARBA00022777"/>
    </source>
</evidence>
<dbReference type="InterPro" id="IPR011009">
    <property type="entry name" value="Kinase-like_dom_sf"/>
</dbReference>
<evidence type="ECO:0000256" key="4">
    <source>
        <dbReference type="ARBA" id="ARBA00022840"/>
    </source>
</evidence>
<dbReference type="InterPro" id="IPR000719">
    <property type="entry name" value="Prot_kinase_dom"/>
</dbReference>
<evidence type="ECO:0000256" key="5">
    <source>
        <dbReference type="PROSITE-ProRule" id="PRU10141"/>
    </source>
</evidence>
<keyword evidence="2 5" id="KW-0547">Nucleotide-binding</keyword>
<dbReference type="SMART" id="SM00100">
    <property type="entry name" value="cNMP"/>
    <property type="match status" value="1"/>
</dbReference>
<protein>
    <submittedName>
        <fullName evidence="9">Serine/threonine-protein kinase</fullName>
    </submittedName>
</protein>
<evidence type="ECO:0000256" key="6">
    <source>
        <dbReference type="SAM" id="MobiDB-lite"/>
    </source>
</evidence>
<keyword evidence="1" id="KW-0808">Transferase</keyword>
<evidence type="ECO:0000259" key="8">
    <source>
        <dbReference type="PROSITE" id="PS50042"/>
    </source>
</evidence>
<accession>A0ABY6MT47</accession>
<evidence type="ECO:0000259" key="7">
    <source>
        <dbReference type="PROSITE" id="PS50011"/>
    </source>
</evidence>
<evidence type="ECO:0000313" key="10">
    <source>
        <dbReference type="Proteomes" id="UP001163266"/>
    </source>
</evidence>
<dbReference type="RefSeq" id="WP_264892928.1">
    <property type="nucleotide sequence ID" value="NZ_CP110257.1"/>
</dbReference>
<dbReference type="SUPFAM" id="SSF56112">
    <property type="entry name" value="Protein kinase-like (PK-like)"/>
    <property type="match status" value="1"/>
</dbReference>
<organism evidence="9 10">
    <name type="scientific">Caldimonas aquatica</name>
    <dbReference type="NCBI Taxonomy" id="376175"/>
    <lineage>
        <taxon>Bacteria</taxon>
        <taxon>Pseudomonadati</taxon>
        <taxon>Pseudomonadota</taxon>
        <taxon>Betaproteobacteria</taxon>
        <taxon>Burkholderiales</taxon>
        <taxon>Sphaerotilaceae</taxon>
        <taxon>Caldimonas</taxon>
    </lineage>
</organism>
<name>A0ABY6MT47_9BURK</name>
<evidence type="ECO:0000313" key="9">
    <source>
        <dbReference type="EMBL" id="UZD55170.1"/>
    </source>
</evidence>
<feature type="domain" description="Cyclic nucleotide-binding" evidence="8">
    <location>
        <begin position="348"/>
        <end position="449"/>
    </location>
</feature>
<gene>
    <name evidence="9" type="ORF">OMP39_00800</name>
</gene>
<dbReference type="PROSITE" id="PS50042">
    <property type="entry name" value="CNMP_BINDING_3"/>
    <property type="match status" value="1"/>
</dbReference>
<evidence type="ECO:0000256" key="2">
    <source>
        <dbReference type="ARBA" id="ARBA00022741"/>
    </source>
</evidence>
<dbReference type="CDD" id="cd14014">
    <property type="entry name" value="STKc_PknB_like"/>
    <property type="match status" value="1"/>
</dbReference>
<dbReference type="Pfam" id="PF00027">
    <property type="entry name" value="cNMP_binding"/>
    <property type="match status" value="1"/>
</dbReference>
<dbReference type="InterPro" id="IPR017441">
    <property type="entry name" value="Protein_kinase_ATP_BS"/>
</dbReference>
<dbReference type="PROSITE" id="PS50011">
    <property type="entry name" value="PROTEIN_KINASE_DOM"/>
    <property type="match status" value="1"/>
</dbReference>
<dbReference type="Pfam" id="PF00069">
    <property type="entry name" value="Pkinase"/>
    <property type="match status" value="1"/>
</dbReference>
<dbReference type="PROSITE" id="PS00107">
    <property type="entry name" value="PROTEIN_KINASE_ATP"/>
    <property type="match status" value="1"/>
</dbReference>
<keyword evidence="10" id="KW-1185">Reference proteome</keyword>
<dbReference type="Gene3D" id="1.10.510.10">
    <property type="entry name" value="Transferase(Phosphotransferase) domain 1"/>
    <property type="match status" value="1"/>
</dbReference>
<feature type="binding site" evidence="5">
    <location>
        <position position="84"/>
    </location>
    <ligand>
        <name>ATP</name>
        <dbReference type="ChEBI" id="CHEBI:30616"/>
    </ligand>
</feature>
<dbReference type="InterPro" id="IPR000595">
    <property type="entry name" value="cNMP-bd_dom"/>
</dbReference>
<dbReference type="Proteomes" id="UP001163266">
    <property type="component" value="Chromosome"/>
</dbReference>
<dbReference type="Gene3D" id="2.60.120.10">
    <property type="entry name" value="Jelly Rolls"/>
    <property type="match status" value="1"/>
</dbReference>
<dbReference type="CDD" id="cd00038">
    <property type="entry name" value="CAP_ED"/>
    <property type="match status" value="1"/>
</dbReference>
<dbReference type="PANTHER" id="PTHR43289:SF6">
    <property type="entry name" value="SERINE_THREONINE-PROTEIN KINASE NEKL-3"/>
    <property type="match status" value="1"/>
</dbReference>
<dbReference type="PANTHER" id="PTHR43289">
    <property type="entry name" value="MITOGEN-ACTIVATED PROTEIN KINASE KINASE KINASE 20-RELATED"/>
    <property type="match status" value="1"/>
</dbReference>
<keyword evidence="4 5" id="KW-0067">ATP-binding</keyword>
<dbReference type="EMBL" id="CP110257">
    <property type="protein sequence ID" value="UZD55170.1"/>
    <property type="molecule type" value="Genomic_DNA"/>
</dbReference>
<reference evidence="9" key="1">
    <citation type="submission" date="2022-10" db="EMBL/GenBank/DDBJ databases">
        <title>Complete genome sequence of Schlegelella aquatica LMG 23380.</title>
        <authorList>
            <person name="Musilova J."/>
            <person name="Kourilova X."/>
            <person name="Bezdicek M."/>
            <person name="Hermankova K."/>
            <person name="Obruca S."/>
            <person name="Sedlar K."/>
        </authorList>
    </citation>
    <scope>NUCLEOTIDE SEQUENCE</scope>
    <source>
        <strain evidence="9">LMG 23380</strain>
    </source>
</reference>
<feature type="compositionally biased region" description="Low complexity" evidence="6">
    <location>
        <begin position="12"/>
        <end position="42"/>
    </location>
</feature>
<feature type="region of interest" description="Disordered" evidence="6">
    <location>
        <begin position="1"/>
        <end position="48"/>
    </location>
</feature>